<evidence type="ECO:0000313" key="4">
    <source>
        <dbReference type="Proteomes" id="UP001176521"/>
    </source>
</evidence>
<evidence type="ECO:0000256" key="1">
    <source>
        <dbReference type="SAM" id="MobiDB-lite"/>
    </source>
</evidence>
<dbReference type="AlphaFoldDB" id="A0AAN6JSA0"/>
<feature type="region of interest" description="Disordered" evidence="1">
    <location>
        <begin position="1"/>
        <end position="20"/>
    </location>
</feature>
<dbReference type="EMBL" id="JAPDMQ010000097">
    <property type="protein sequence ID" value="KAK0535360.1"/>
    <property type="molecule type" value="Genomic_DNA"/>
</dbReference>
<gene>
    <name evidence="3" type="ORF">OC842_002338</name>
</gene>
<reference evidence="3" key="1">
    <citation type="journal article" date="2023" name="PhytoFront">
        <title>Draft Genome Resources of Seven Strains of Tilletia horrida, Causal Agent of Kernel Smut of Rice.</title>
        <authorList>
            <person name="Khanal S."/>
            <person name="Antony Babu S."/>
            <person name="Zhou X.G."/>
        </authorList>
    </citation>
    <scope>NUCLEOTIDE SEQUENCE</scope>
    <source>
        <strain evidence="3">TX3</strain>
    </source>
</reference>
<organism evidence="3 4">
    <name type="scientific">Tilletia horrida</name>
    <dbReference type="NCBI Taxonomy" id="155126"/>
    <lineage>
        <taxon>Eukaryota</taxon>
        <taxon>Fungi</taxon>
        <taxon>Dikarya</taxon>
        <taxon>Basidiomycota</taxon>
        <taxon>Ustilaginomycotina</taxon>
        <taxon>Exobasidiomycetes</taxon>
        <taxon>Tilletiales</taxon>
        <taxon>Tilletiaceae</taxon>
        <taxon>Tilletia</taxon>
    </lineage>
</organism>
<keyword evidence="2" id="KW-0472">Membrane</keyword>
<keyword evidence="2" id="KW-1133">Transmembrane helix</keyword>
<evidence type="ECO:0000313" key="3">
    <source>
        <dbReference type="EMBL" id="KAK0535360.1"/>
    </source>
</evidence>
<dbReference type="Proteomes" id="UP001176521">
    <property type="component" value="Unassembled WGS sequence"/>
</dbReference>
<accession>A0AAN6JSA0</accession>
<keyword evidence="4" id="KW-1185">Reference proteome</keyword>
<comment type="caution">
    <text evidence="3">The sequence shown here is derived from an EMBL/GenBank/DDBJ whole genome shotgun (WGS) entry which is preliminary data.</text>
</comment>
<feature type="transmembrane region" description="Helical" evidence="2">
    <location>
        <begin position="42"/>
        <end position="67"/>
    </location>
</feature>
<sequence length="77" mass="8678">MDARDEQSLMAEMDDGPSPRHHLVRRTGGFYYTRFDQTLANWHLAFVAFMGAFAFAAFAAGGFTFIYHPTCPARGTR</sequence>
<keyword evidence="2" id="KW-0812">Transmembrane</keyword>
<evidence type="ECO:0000256" key="2">
    <source>
        <dbReference type="SAM" id="Phobius"/>
    </source>
</evidence>
<protein>
    <submittedName>
        <fullName evidence="3">Uncharacterized protein</fullName>
    </submittedName>
</protein>
<name>A0AAN6JSA0_9BASI</name>
<proteinExistence type="predicted"/>